<evidence type="ECO:0000313" key="2">
    <source>
        <dbReference type="Proteomes" id="UP000222542"/>
    </source>
</evidence>
<dbReference type="EMBL" id="AYRZ02000007">
    <property type="protein sequence ID" value="PHT76401.1"/>
    <property type="molecule type" value="Genomic_DNA"/>
</dbReference>
<evidence type="ECO:0000313" key="1">
    <source>
        <dbReference type="EMBL" id="PHT76401.1"/>
    </source>
</evidence>
<dbReference type="Proteomes" id="UP000222542">
    <property type="component" value="Unassembled WGS sequence"/>
</dbReference>
<dbReference type="OMA" id="ISHKESM"/>
<dbReference type="Gramene" id="PHT76401">
    <property type="protein sequence ID" value="PHT76401"/>
    <property type="gene ID" value="T459_19923"/>
</dbReference>
<dbReference type="SUPFAM" id="SSF56672">
    <property type="entry name" value="DNA/RNA polymerases"/>
    <property type="match status" value="1"/>
</dbReference>
<dbReference type="STRING" id="4072.A0A2G2Z3C1"/>
<gene>
    <name evidence="1" type="ORF">T459_19923</name>
</gene>
<protein>
    <submittedName>
        <fullName evidence="1">Uncharacterized protein</fullName>
    </submittedName>
</protein>
<reference evidence="1 2" key="2">
    <citation type="journal article" date="2017" name="Genome Biol.">
        <title>New reference genome sequences of hot pepper reveal the massive evolution of plant disease-resistance genes by retroduplication.</title>
        <authorList>
            <person name="Kim S."/>
            <person name="Park J."/>
            <person name="Yeom S.I."/>
            <person name="Kim Y.M."/>
            <person name="Seo E."/>
            <person name="Kim K.T."/>
            <person name="Kim M.S."/>
            <person name="Lee J.M."/>
            <person name="Cheong K."/>
            <person name="Shin H.S."/>
            <person name="Kim S.B."/>
            <person name="Han K."/>
            <person name="Lee J."/>
            <person name="Park M."/>
            <person name="Lee H.A."/>
            <person name="Lee H.Y."/>
            <person name="Lee Y."/>
            <person name="Oh S."/>
            <person name="Lee J.H."/>
            <person name="Choi E."/>
            <person name="Choi E."/>
            <person name="Lee S.E."/>
            <person name="Jeon J."/>
            <person name="Kim H."/>
            <person name="Choi G."/>
            <person name="Song H."/>
            <person name="Lee J."/>
            <person name="Lee S.C."/>
            <person name="Kwon J.K."/>
            <person name="Lee H.Y."/>
            <person name="Koo N."/>
            <person name="Hong Y."/>
            <person name="Kim R.W."/>
            <person name="Kang W.H."/>
            <person name="Huh J.H."/>
            <person name="Kang B.C."/>
            <person name="Yang T.J."/>
            <person name="Lee Y.H."/>
            <person name="Bennetzen J.L."/>
            <person name="Choi D."/>
        </authorList>
    </citation>
    <scope>NUCLEOTIDE SEQUENCE [LARGE SCALE GENOMIC DNA]</scope>
    <source>
        <strain evidence="2">cv. CM334</strain>
    </source>
</reference>
<organism evidence="1 2">
    <name type="scientific">Capsicum annuum</name>
    <name type="common">Capsicum pepper</name>
    <dbReference type="NCBI Taxonomy" id="4072"/>
    <lineage>
        <taxon>Eukaryota</taxon>
        <taxon>Viridiplantae</taxon>
        <taxon>Streptophyta</taxon>
        <taxon>Embryophyta</taxon>
        <taxon>Tracheophyta</taxon>
        <taxon>Spermatophyta</taxon>
        <taxon>Magnoliopsida</taxon>
        <taxon>eudicotyledons</taxon>
        <taxon>Gunneridae</taxon>
        <taxon>Pentapetalae</taxon>
        <taxon>asterids</taxon>
        <taxon>lamiids</taxon>
        <taxon>Solanales</taxon>
        <taxon>Solanaceae</taxon>
        <taxon>Solanoideae</taxon>
        <taxon>Capsiceae</taxon>
        <taxon>Capsicum</taxon>
    </lineage>
</organism>
<accession>A0A2G2Z3C1</accession>
<dbReference type="InterPro" id="IPR043502">
    <property type="entry name" value="DNA/RNA_pol_sf"/>
</dbReference>
<dbReference type="AlphaFoldDB" id="A0A2G2Z3C1"/>
<name>A0A2G2Z3C1_CAPAN</name>
<proteinExistence type="predicted"/>
<sequence length="164" mass="18429">MHDPKQSHLDAALHVVRYLKGSPSLGILLSSNVDNILKIFCDSDWAFCAVTRKSVTEYCINLGQSLISWKSRKQETISRSITDAEYRSMASAVAEIVWLVGLLDKMNIKVKMPVDLFCDNKAAIQIAENLIFSERTKHIEVDCHFVRKKIQKGLINAVHVAGTE</sequence>
<keyword evidence="2" id="KW-1185">Reference proteome</keyword>
<reference evidence="1 2" key="1">
    <citation type="journal article" date="2014" name="Nat. Genet.">
        <title>Genome sequence of the hot pepper provides insights into the evolution of pungency in Capsicum species.</title>
        <authorList>
            <person name="Kim S."/>
            <person name="Park M."/>
            <person name="Yeom S.I."/>
            <person name="Kim Y.M."/>
            <person name="Lee J.M."/>
            <person name="Lee H.A."/>
            <person name="Seo E."/>
            <person name="Choi J."/>
            <person name="Cheong K."/>
            <person name="Kim K.T."/>
            <person name="Jung K."/>
            <person name="Lee G.W."/>
            <person name="Oh S.K."/>
            <person name="Bae C."/>
            <person name="Kim S.B."/>
            <person name="Lee H.Y."/>
            <person name="Kim S.Y."/>
            <person name="Kim M.S."/>
            <person name="Kang B.C."/>
            <person name="Jo Y.D."/>
            <person name="Yang H.B."/>
            <person name="Jeong H.J."/>
            <person name="Kang W.H."/>
            <person name="Kwon J.K."/>
            <person name="Shin C."/>
            <person name="Lim J.Y."/>
            <person name="Park J.H."/>
            <person name="Huh J.H."/>
            <person name="Kim J.S."/>
            <person name="Kim B.D."/>
            <person name="Cohen O."/>
            <person name="Paran I."/>
            <person name="Suh M.C."/>
            <person name="Lee S.B."/>
            <person name="Kim Y.K."/>
            <person name="Shin Y."/>
            <person name="Noh S.J."/>
            <person name="Park J."/>
            <person name="Seo Y.S."/>
            <person name="Kwon S.Y."/>
            <person name="Kim H.A."/>
            <person name="Park J.M."/>
            <person name="Kim H.J."/>
            <person name="Choi S.B."/>
            <person name="Bosland P.W."/>
            <person name="Reeves G."/>
            <person name="Jo S.H."/>
            <person name="Lee B.W."/>
            <person name="Cho H.T."/>
            <person name="Choi H.S."/>
            <person name="Lee M.S."/>
            <person name="Yu Y."/>
            <person name="Do Choi Y."/>
            <person name="Park B.S."/>
            <person name="van Deynze A."/>
            <person name="Ashrafi H."/>
            <person name="Hill T."/>
            <person name="Kim W.T."/>
            <person name="Pai H.S."/>
            <person name="Ahn H.K."/>
            <person name="Yeam I."/>
            <person name="Giovannoni J.J."/>
            <person name="Rose J.K."/>
            <person name="Sorensen I."/>
            <person name="Lee S.J."/>
            <person name="Kim R.W."/>
            <person name="Choi I.Y."/>
            <person name="Choi B.S."/>
            <person name="Lim J.S."/>
            <person name="Lee Y.H."/>
            <person name="Choi D."/>
        </authorList>
    </citation>
    <scope>NUCLEOTIDE SEQUENCE [LARGE SCALE GENOMIC DNA]</scope>
    <source>
        <strain evidence="2">cv. CM334</strain>
    </source>
</reference>
<comment type="caution">
    <text evidence="1">The sequence shown here is derived from an EMBL/GenBank/DDBJ whole genome shotgun (WGS) entry which is preliminary data.</text>
</comment>
<dbReference type="PANTHER" id="PTHR11439:SF456">
    <property type="entry name" value="REVERSE TRANSCRIPTASE TY1_COPIA-TYPE DOMAIN-CONTAINING PROTEIN"/>
    <property type="match status" value="1"/>
</dbReference>
<dbReference type="CDD" id="cd09272">
    <property type="entry name" value="RNase_HI_RT_Ty1"/>
    <property type="match status" value="1"/>
</dbReference>
<dbReference type="PANTHER" id="PTHR11439">
    <property type="entry name" value="GAG-POL-RELATED RETROTRANSPOSON"/>
    <property type="match status" value="1"/>
</dbReference>